<name>A0A9P4IIK2_9PEZI</name>
<dbReference type="Proteomes" id="UP000799772">
    <property type="component" value="Unassembled WGS sequence"/>
</dbReference>
<proteinExistence type="predicted"/>
<evidence type="ECO:0000313" key="2">
    <source>
        <dbReference type="EMBL" id="KAF2099953.1"/>
    </source>
</evidence>
<accession>A0A9P4IIK2</accession>
<sequence>MSTMEAESSTRTAQEASIDFTHTEPLPEEASECEDLESVCSDADELEADELEADEPEADEPEADELEADELEASELEDGAVGGNTLDEDDDPFGDEPPSMEHLWLEQQDDDEMALDNTDEARSMEPQISVDEFMAQPDPFSALYEELERRMLALLPETAASSQHSPIGDIVKAYTPPKGFDALHMFHVSGKFPNRGEWNRAWQPSILEDPAYTIKRFLRIFTQVGKDKRQAVVDFISMKFWYLTAKGRRIKGDAMYRDSPFMPILQWFREMFLELAIRNGLKVIIVYGYHAGIGMREWWLRNSHLHRLVPVVERQIAVKRPRRPKQTWAEKRAYQNRWKKNAYQNNVNGWRDRERAFQLNRYQNNVNGFRDRLLVYARDRYQDNVDGACDTTRSYQFNRYHNNVNGFRDQQFAYASNRYHNNVNGAPDKHKAREHERYEEVLKNDEEWLAKRKEKRDEEVAKRLRTNTPRDALRFCAPYGIWTIRTANKWTRHTDSKMHTERVKKPQDYIPCKSCGARMPRAGMKAHEGTKTCKLIQNKAVQASNGHKIDDACDA</sequence>
<evidence type="ECO:0000256" key="1">
    <source>
        <dbReference type="SAM" id="MobiDB-lite"/>
    </source>
</evidence>
<gene>
    <name evidence="2" type="ORF">NA57DRAFT_55885</name>
</gene>
<feature type="compositionally biased region" description="Polar residues" evidence="1">
    <location>
        <begin position="1"/>
        <end position="15"/>
    </location>
</feature>
<organism evidence="2 3">
    <name type="scientific">Rhizodiscina lignyota</name>
    <dbReference type="NCBI Taxonomy" id="1504668"/>
    <lineage>
        <taxon>Eukaryota</taxon>
        <taxon>Fungi</taxon>
        <taxon>Dikarya</taxon>
        <taxon>Ascomycota</taxon>
        <taxon>Pezizomycotina</taxon>
        <taxon>Dothideomycetes</taxon>
        <taxon>Pleosporomycetidae</taxon>
        <taxon>Aulographales</taxon>
        <taxon>Rhizodiscinaceae</taxon>
        <taxon>Rhizodiscina</taxon>
    </lineage>
</organism>
<reference evidence="2" key="1">
    <citation type="journal article" date="2020" name="Stud. Mycol.">
        <title>101 Dothideomycetes genomes: a test case for predicting lifestyles and emergence of pathogens.</title>
        <authorList>
            <person name="Haridas S."/>
            <person name="Albert R."/>
            <person name="Binder M."/>
            <person name="Bloem J."/>
            <person name="Labutti K."/>
            <person name="Salamov A."/>
            <person name="Andreopoulos B."/>
            <person name="Baker S."/>
            <person name="Barry K."/>
            <person name="Bills G."/>
            <person name="Bluhm B."/>
            <person name="Cannon C."/>
            <person name="Castanera R."/>
            <person name="Culley D."/>
            <person name="Daum C."/>
            <person name="Ezra D."/>
            <person name="Gonzalez J."/>
            <person name="Henrissat B."/>
            <person name="Kuo A."/>
            <person name="Liang C."/>
            <person name="Lipzen A."/>
            <person name="Lutzoni F."/>
            <person name="Magnuson J."/>
            <person name="Mondo S."/>
            <person name="Nolan M."/>
            <person name="Ohm R."/>
            <person name="Pangilinan J."/>
            <person name="Park H.-J."/>
            <person name="Ramirez L."/>
            <person name="Alfaro M."/>
            <person name="Sun H."/>
            <person name="Tritt A."/>
            <person name="Yoshinaga Y."/>
            <person name="Zwiers L.-H."/>
            <person name="Turgeon B."/>
            <person name="Goodwin S."/>
            <person name="Spatafora J."/>
            <person name="Crous P."/>
            <person name="Grigoriev I."/>
        </authorList>
    </citation>
    <scope>NUCLEOTIDE SEQUENCE</scope>
    <source>
        <strain evidence="2">CBS 133067</strain>
    </source>
</reference>
<dbReference type="AlphaFoldDB" id="A0A9P4IIK2"/>
<protein>
    <submittedName>
        <fullName evidence="2">Uncharacterized protein</fullName>
    </submittedName>
</protein>
<feature type="compositionally biased region" description="Acidic residues" evidence="1">
    <location>
        <begin position="26"/>
        <end position="78"/>
    </location>
</feature>
<evidence type="ECO:0000313" key="3">
    <source>
        <dbReference type="Proteomes" id="UP000799772"/>
    </source>
</evidence>
<keyword evidence="3" id="KW-1185">Reference proteome</keyword>
<dbReference type="EMBL" id="ML978125">
    <property type="protein sequence ID" value="KAF2099953.1"/>
    <property type="molecule type" value="Genomic_DNA"/>
</dbReference>
<comment type="caution">
    <text evidence="2">The sequence shown here is derived from an EMBL/GenBank/DDBJ whole genome shotgun (WGS) entry which is preliminary data.</text>
</comment>
<feature type="region of interest" description="Disordered" evidence="1">
    <location>
        <begin position="1"/>
        <end position="100"/>
    </location>
</feature>